<dbReference type="PANTHER" id="PTHR23077:SF171">
    <property type="entry name" value="NUCLEAR VALOSIN-CONTAINING PROTEIN-LIKE"/>
    <property type="match status" value="1"/>
</dbReference>
<dbReference type="HOGENOM" id="CLU_000688_12_0_1"/>
<dbReference type="GO" id="GO:0051228">
    <property type="term" value="P:mitotic spindle disassembly"/>
    <property type="evidence" value="ECO:0007669"/>
    <property type="project" value="EnsemblFungi"/>
</dbReference>
<dbReference type="InterPro" id="IPR003338">
    <property type="entry name" value="CDC4_N-term_subdom"/>
</dbReference>
<keyword evidence="2" id="KW-0677">Repeat</keyword>
<dbReference type="GO" id="GO:0071630">
    <property type="term" value="P:nuclear protein quality control by the ubiquitin-proteasome system"/>
    <property type="evidence" value="ECO:0007669"/>
    <property type="project" value="EnsemblFungi"/>
</dbReference>
<reference evidence="7 8" key="2">
    <citation type="submission" date="2014-03" db="EMBL/GenBank/DDBJ databases">
        <title>The Genome Sequence of Anncaliia algerae insect isolate PRA339.</title>
        <authorList>
            <consortium name="The Broad Institute Genome Sequencing Platform"/>
            <consortium name="The Broad Institute Genome Sequencing Center for Infectious Disease"/>
            <person name="Cuomo C."/>
            <person name="Becnel J."/>
            <person name="Sanscrainte N."/>
            <person name="Walker B."/>
            <person name="Young S.K."/>
            <person name="Zeng Q."/>
            <person name="Gargeya S."/>
            <person name="Fitzgerald M."/>
            <person name="Haas B."/>
            <person name="Abouelleil A."/>
            <person name="Alvarado L."/>
            <person name="Arachchi H.M."/>
            <person name="Berlin A.M."/>
            <person name="Chapman S.B."/>
            <person name="Dewar J."/>
            <person name="Goldberg J."/>
            <person name="Griggs A."/>
            <person name="Gujja S."/>
            <person name="Hansen M."/>
            <person name="Howarth C."/>
            <person name="Imamovic A."/>
            <person name="Larimer J."/>
            <person name="McCowan C."/>
            <person name="Murphy C."/>
            <person name="Neiman D."/>
            <person name="Pearson M."/>
            <person name="Priest M."/>
            <person name="Roberts A."/>
            <person name="Saif S."/>
            <person name="Shea T."/>
            <person name="Sisk P."/>
            <person name="Sykes S."/>
            <person name="Wortman J."/>
            <person name="Nusbaum C."/>
            <person name="Birren B."/>
        </authorList>
    </citation>
    <scope>NUCLEOTIDE SEQUENCE [LARGE SCALE GENOMIC DNA]</scope>
    <source>
        <strain evidence="7 8">PRA339</strain>
    </source>
</reference>
<dbReference type="Pfam" id="PF17862">
    <property type="entry name" value="AAA_lid_3"/>
    <property type="match status" value="2"/>
</dbReference>
<dbReference type="GO" id="GO:1900182">
    <property type="term" value="P:positive regulation of protein localization to nucleus"/>
    <property type="evidence" value="ECO:0007669"/>
    <property type="project" value="EnsemblFungi"/>
</dbReference>
<dbReference type="PROSITE" id="PS00674">
    <property type="entry name" value="AAA"/>
    <property type="match status" value="2"/>
</dbReference>
<dbReference type="GO" id="GO:0140624">
    <property type="term" value="P:EGAD pathway"/>
    <property type="evidence" value="ECO:0007669"/>
    <property type="project" value="EnsemblFungi"/>
</dbReference>
<dbReference type="GO" id="GO:0031593">
    <property type="term" value="F:polyubiquitin modification-dependent protein binding"/>
    <property type="evidence" value="ECO:0007669"/>
    <property type="project" value="EnsemblFungi"/>
</dbReference>
<dbReference type="InterPro" id="IPR003959">
    <property type="entry name" value="ATPase_AAA_core"/>
</dbReference>
<dbReference type="GO" id="GO:0043328">
    <property type="term" value="P:protein transport to vacuole involved in ubiquitin-dependent protein catabolic process via the multivesicular body sorting pathway"/>
    <property type="evidence" value="ECO:0007669"/>
    <property type="project" value="EnsemblFungi"/>
</dbReference>
<evidence type="ECO:0000259" key="6">
    <source>
        <dbReference type="SMART" id="SM01073"/>
    </source>
</evidence>
<dbReference type="InterPro" id="IPR015415">
    <property type="entry name" value="Spast_Vps4_C"/>
</dbReference>
<accession>A0A059F104</accession>
<keyword evidence="8" id="KW-1185">Reference proteome</keyword>
<dbReference type="VEuPathDB" id="MicrosporidiaDB:H312_01968"/>
<evidence type="ECO:0000256" key="3">
    <source>
        <dbReference type="ARBA" id="ARBA00022741"/>
    </source>
</evidence>
<dbReference type="EMBL" id="KK365170">
    <property type="protein sequence ID" value="KCZ80641.1"/>
    <property type="molecule type" value="Genomic_DNA"/>
</dbReference>
<dbReference type="GO" id="GO:0010636">
    <property type="term" value="P:positive regulation of mitochondrial fusion"/>
    <property type="evidence" value="ECO:0007669"/>
    <property type="project" value="EnsemblFungi"/>
</dbReference>
<dbReference type="GO" id="GO:0046034">
    <property type="term" value="P:ATP metabolic process"/>
    <property type="evidence" value="ECO:0007669"/>
    <property type="project" value="EnsemblFungi"/>
</dbReference>
<dbReference type="Pfam" id="PF00004">
    <property type="entry name" value="AAA"/>
    <property type="match status" value="2"/>
</dbReference>
<dbReference type="Pfam" id="PF02359">
    <property type="entry name" value="CDC48_N"/>
    <property type="match status" value="1"/>
</dbReference>
<dbReference type="STRING" id="1288291.A0A059F104"/>
<dbReference type="AlphaFoldDB" id="A0A059F104"/>
<dbReference type="GO" id="GO:1990171">
    <property type="term" value="P:SCF complex disassembly in response to cadmium stress"/>
    <property type="evidence" value="ECO:0007669"/>
    <property type="project" value="EnsemblFungi"/>
</dbReference>
<dbReference type="FunFam" id="3.40.50.300:FF:000048">
    <property type="entry name" value="Transitional endoplasmic reticulum ATPase"/>
    <property type="match status" value="1"/>
</dbReference>
<dbReference type="GO" id="GO:1902979">
    <property type="term" value="P:mitotic DNA replication termination"/>
    <property type="evidence" value="ECO:0007669"/>
    <property type="project" value="EnsemblFungi"/>
</dbReference>
<dbReference type="GO" id="GO:0070651">
    <property type="term" value="P:nonfunctional rRNA decay"/>
    <property type="evidence" value="ECO:0007669"/>
    <property type="project" value="EnsemblFungi"/>
</dbReference>
<dbReference type="GO" id="GO:1990112">
    <property type="term" value="C:RQC complex"/>
    <property type="evidence" value="ECO:0007669"/>
    <property type="project" value="EnsemblFungi"/>
</dbReference>
<dbReference type="GO" id="GO:0019888">
    <property type="term" value="F:protein phosphatase regulator activity"/>
    <property type="evidence" value="ECO:0007669"/>
    <property type="project" value="EnsemblFungi"/>
</dbReference>
<proteinExistence type="inferred from homology"/>
<comment type="similarity">
    <text evidence="1">Belongs to the AAA ATPase family.</text>
</comment>
<keyword evidence="4" id="KW-0067">ATP-binding</keyword>
<dbReference type="InterPro" id="IPR041569">
    <property type="entry name" value="AAA_lid_3"/>
</dbReference>
<dbReference type="GO" id="GO:0097352">
    <property type="term" value="P:autophagosome maturation"/>
    <property type="evidence" value="ECO:0007669"/>
    <property type="project" value="TreeGrafter"/>
</dbReference>
<dbReference type="FunFam" id="3.40.50.300:FF:000012">
    <property type="entry name" value="Transitional endoplasmic reticulum ATPase"/>
    <property type="match status" value="1"/>
</dbReference>
<dbReference type="GO" id="GO:0120174">
    <property type="term" value="P:stress-induced homeostatically regulated protein degradation pathway"/>
    <property type="evidence" value="ECO:0007669"/>
    <property type="project" value="EnsemblFungi"/>
</dbReference>
<dbReference type="Gene3D" id="3.10.330.10">
    <property type="match status" value="1"/>
</dbReference>
<dbReference type="GO" id="GO:0034517">
    <property type="term" value="P:ribophagy"/>
    <property type="evidence" value="ECO:0007669"/>
    <property type="project" value="EnsemblFungi"/>
</dbReference>
<evidence type="ECO:0000259" key="5">
    <source>
        <dbReference type="SMART" id="SM00382"/>
    </source>
</evidence>
<dbReference type="CDD" id="cd19528">
    <property type="entry name" value="RecA-like_CDC48_r2-like"/>
    <property type="match status" value="1"/>
</dbReference>
<dbReference type="InterPro" id="IPR009010">
    <property type="entry name" value="Asp_de-COase-like_dom_sf"/>
</dbReference>
<gene>
    <name evidence="7" type="ORF">H312_01968</name>
</gene>
<dbReference type="InterPro" id="IPR003593">
    <property type="entry name" value="AAA+_ATPase"/>
</dbReference>
<dbReference type="GO" id="GO:0042802">
    <property type="term" value="F:identical protein binding"/>
    <property type="evidence" value="ECO:0007669"/>
    <property type="project" value="EnsemblFungi"/>
</dbReference>
<dbReference type="GO" id="GO:0016320">
    <property type="term" value="P:endoplasmic reticulum membrane fusion"/>
    <property type="evidence" value="ECO:0007669"/>
    <property type="project" value="EnsemblFungi"/>
</dbReference>
<dbReference type="GO" id="GO:0016887">
    <property type="term" value="F:ATP hydrolysis activity"/>
    <property type="evidence" value="ECO:0007669"/>
    <property type="project" value="EnsemblFungi"/>
</dbReference>
<feature type="domain" description="AAA+ ATPase" evidence="5">
    <location>
        <begin position="513"/>
        <end position="651"/>
    </location>
</feature>
<dbReference type="InterPro" id="IPR029067">
    <property type="entry name" value="CDC48_domain_2-like_sf"/>
</dbReference>
<reference evidence="8" key="1">
    <citation type="submission" date="2013-02" db="EMBL/GenBank/DDBJ databases">
        <authorList>
            <consortium name="The Broad Institute Genome Sequencing Platform"/>
            <person name="Cuomo C."/>
            <person name="Becnel J."/>
            <person name="Sanscrainte N."/>
            <person name="Walker B."/>
            <person name="Young S.K."/>
            <person name="Zeng Q."/>
            <person name="Gargeya S."/>
            <person name="Fitzgerald M."/>
            <person name="Haas B."/>
            <person name="Abouelleil A."/>
            <person name="Alvarado L."/>
            <person name="Arachchi H.M."/>
            <person name="Berlin A.M."/>
            <person name="Chapman S.B."/>
            <person name="Dewar J."/>
            <person name="Goldberg J."/>
            <person name="Griggs A."/>
            <person name="Gujja S."/>
            <person name="Hansen M."/>
            <person name="Howarth C."/>
            <person name="Imamovic A."/>
            <person name="Larimer J."/>
            <person name="McCowan C."/>
            <person name="Murphy C."/>
            <person name="Neiman D."/>
            <person name="Pearson M."/>
            <person name="Priest M."/>
            <person name="Roberts A."/>
            <person name="Saif S."/>
            <person name="Shea T."/>
            <person name="Sisk P."/>
            <person name="Sykes S."/>
            <person name="Wortman J."/>
            <person name="Nusbaum C."/>
            <person name="Birren B."/>
        </authorList>
    </citation>
    <scope>NUCLEOTIDE SEQUENCE [LARGE SCALE GENOMIC DNA]</scope>
    <source>
        <strain evidence="8">PRA339</strain>
    </source>
</reference>
<feature type="domain" description="CDC48 N-terminal subdomain" evidence="6">
    <location>
        <begin position="23"/>
        <end position="107"/>
    </location>
</feature>
<feature type="domain" description="AAA+ ATPase" evidence="5">
    <location>
        <begin position="240"/>
        <end position="376"/>
    </location>
</feature>
<dbReference type="SMART" id="SM00382">
    <property type="entry name" value="AAA"/>
    <property type="match status" value="2"/>
</dbReference>
<dbReference type="Gene3D" id="1.10.8.60">
    <property type="match status" value="2"/>
</dbReference>
<dbReference type="OrthoDB" id="27435at2759"/>
<dbReference type="GO" id="GO:0000837">
    <property type="term" value="C:Doa10p ubiquitin ligase complex"/>
    <property type="evidence" value="ECO:0007669"/>
    <property type="project" value="EnsemblFungi"/>
</dbReference>
<protein>
    <recommendedName>
        <fullName evidence="9">Transitional endoplasmic reticulum ATPase</fullName>
    </recommendedName>
</protein>
<dbReference type="FunFam" id="1.10.8.60:FF:000057">
    <property type="entry name" value="AAA family ATPase, CDC48 subfamily"/>
    <property type="match status" value="1"/>
</dbReference>
<dbReference type="GO" id="GO:0034098">
    <property type="term" value="C:VCP-NPL4-UFD1 AAA ATPase complex"/>
    <property type="evidence" value="ECO:0007669"/>
    <property type="project" value="EnsemblFungi"/>
</dbReference>
<dbReference type="GO" id="GO:0072671">
    <property type="term" value="P:mitochondria-associated ubiquitin-dependent protein catabolic process"/>
    <property type="evidence" value="ECO:0007669"/>
    <property type="project" value="EnsemblFungi"/>
</dbReference>
<dbReference type="Pfam" id="PF09336">
    <property type="entry name" value="Vps4_C"/>
    <property type="match status" value="1"/>
</dbReference>
<dbReference type="PANTHER" id="PTHR23077">
    <property type="entry name" value="AAA-FAMILY ATPASE"/>
    <property type="match status" value="1"/>
</dbReference>
<dbReference type="SUPFAM" id="SSF50692">
    <property type="entry name" value="ADC-like"/>
    <property type="match status" value="1"/>
</dbReference>
<keyword evidence="3" id="KW-0547">Nucleotide-binding</keyword>
<dbReference type="GO" id="GO:0043130">
    <property type="term" value="F:ubiquitin binding"/>
    <property type="evidence" value="ECO:0007669"/>
    <property type="project" value="EnsemblFungi"/>
</dbReference>
<evidence type="ECO:0000256" key="2">
    <source>
        <dbReference type="ARBA" id="ARBA00022737"/>
    </source>
</evidence>
<dbReference type="GO" id="GO:0000839">
    <property type="term" value="C:Hrd1p ubiquitin ligase ERAD-L complex"/>
    <property type="evidence" value="ECO:0007669"/>
    <property type="project" value="EnsemblFungi"/>
</dbReference>
<dbReference type="InterPro" id="IPR050168">
    <property type="entry name" value="AAA_ATPase_domain"/>
</dbReference>
<evidence type="ECO:0000313" key="8">
    <source>
        <dbReference type="Proteomes" id="UP000030655"/>
    </source>
</evidence>
<dbReference type="GO" id="GO:0005634">
    <property type="term" value="C:nucleus"/>
    <property type="evidence" value="ECO:0007669"/>
    <property type="project" value="EnsemblFungi"/>
</dbReference>
<dbReference type="CDD" id="cd19519">
    <property type="entry name" value="RecA-like_CDC48_r1-like"/>
    <property type="match status" value="1"/>
</dbReference>
<dbReference type="InterPro" id="IPR003960">
    <property type="entry name" value="ATPase_AAA_CS"/>
</dbReference>
<name>A0A059F104_9MICR</name>
<dbReference type="GO" id="GO:0031134">
    <property type="term" value="P:sister chromatid biorientation"/>
    <property type="evidence" value="ECO:0007669"/>
    <property type="project" value="EnsemblFungi"/>
</dbReference>
<evidence type="ECO:0000313" key="7">
    <source>
        <dbReference type="EMBL" id="KCZ80641.1"/>
    </source>
</evidence>
<dbReference type="GO" id="GO:0005829">
    <property type="term" value="C:cytosol"/>
    <property type="evidence" value="ECO:0007669"/>
    <property type="project" value="EnsemblFungi"/>
</dbReference>
<dbReference type="GO" id="GO:0034727">
    <property type="term" value="P:piecemeal microautophagy of the nucleus"/>
    <property type="evidence" value="ECO:0007669"/>
    <property type="project" value="EnsemblFungi"/>
</dbReference>
<dbReference type="Gene3D" id="3.40.50.300">
    <property type="entry name" value="P-loop containing nucleotide triphosphate hydrolases"/>
    <property type="match status" value="2"/>
</dbReference>
<evidence type="ECO:0000256" key="4">
    <source>
        <dbReference type="ARBA" id="ARBA00022840"/>
    </source>
</evidence>
<organism evidence="7 8">
    <name type="scientific">Anncaliia algerae PRA339</name>
    <dbReference type="NCBI Taxonomy" id="1288291"/>
    <lineage>
        <taxon>Eukaryota</taxon>
        <taxon>Fungi</taxon>
        <taxon>Fungi incertae sedis</taxon>
        <taxon>Microsporidia</taxon>
        <taxon>Tubulinosematoidea</taxon>
        <taxon>Tubulinosematidae</taxon>
        <taxon>Anncaliia</taxon>
    </lineage>
</organism>
<dbReference type="SUPFAM" id="SSF52540">
    <property type="entry name" value="P-loop containing nucleoside triphosphate hydrolases"/>
    <property type="match status" value="2"/>
</dbReference>
<dbReference type="GO" id="GO:1990116">
    <property type="term" value="P:ribosome-associated ubiquitin-dependent protein catabolic process"/>
    <property type="evidence" value="ECO:0007669"/>
    <property type="project" value="EnsemblFungi"/>
</dbReference>
<evidence type="ECO:0008006" key="9">
    <source>
        <dbReference type="Google" id="ProtNLM"/>
    </source>
</evidence>
<dbReference type="GO" id="GO:0005524">
    <property type="term" value="F:ATP binding"/>
    <property type="evidence" value="ECO:0007669"/>
    <property type="project" value="UniProtKB-KW"/>
</dbReference>
<dbReference type="Proteomes" id="UP000030655">
    <property type="component" value="Unassembled WGS sequence"/>
</dbReference>
<dbReference type="InterPro" id="IPR027417">
    <property type="entry name" value="P-loop_NTPase"/>
</dbReference>
<dbReference type="GO" id="GO:0099638">
    <property type="term" value="P:endosome to plasma membrane protein transport"/>
    <property type="evidence" value="ECO:0007669"/>
    <property type="project" value="EnsemblFungi"/>
</dbReference>
<dbReference type="GO" id="GO:0036266">
    <property type="term" value="C:Cdc48p-Npl4p-Vms1p AAA ATPase complex"/>
    <property type="evidence" value="ECO:0007669"/>
    <property type="project" value="EnsemblFungi"/>
</dbReference>
<sequence length="768" mass="85833">MEPKEEKPKDLATAILDIKTKNMVFIKDPRGKHLESYEVSMNSSMIAKQGFFKNDYILMKGKKRSEALVILLEDDSQPDNYICMTKDTRNNLRVRLGDTVKLYPCESVKVIQELAMFPIQDTIEGIEGDIFTHVLAPFLKDNIPLTKKHIYSVPVGGKQVQFKVEAIVLKNEGEGSYGLIQNETKVNSTTILTREEVDKDFGGVGYDDIGGCRKQLAQIMELVQLPLRFPTLYENLGVKPPKGILLYGPPGTGKTMMAKAIANETGAFLFIINGPEVMSKMQGETESNLRNAFEEAEKNAPSIIFIDELDSIAPKRDKSHGEVEKRTVSQLLTLMDGMKSRNNVIVIGATNRPNSIDQALRRFGRFDRELEMGVPDKIGRLEILNIHTKNMRLASNVDLEKVAAETHGCVGADIASLCTDAALQQIREKLPEIDLDSDKIDAKILASLEVTKENFEWAIKNTDPSSLRETVIQNPNVKWDDIGGLEDVKRELIETVQYPVDYAEMYIKFGMNPSKGVLFYGPPGCGKTLMAKAIATECQANFISVKGPELLTMWVGESEANVRDIFDKARAAAPCVLFFDELDSIASSRSSNKGDSGTTDRVLNQLLTEMDGMNVKKNVFIIGATNRPDTIDSALMRPGRLDQLIYIPLPDLESRKAIFKACLKKTPIDQSLSMHLFAERTKGFSGADITELCQRACKLAIRESVEFAKKNKDSLEDPVSCLLPRHFEEAFKHARRSVSEKDLEKYEAFARSMKIEIDAKKEADDLYD</sequence>
<dbReference type="GO" id="GO:0030894">
    <property type="term" value="C:replisome"/>
    <property type="evidence" value="ECO:0007669"/>
    <property type="project" value="EnsemblFungi"/>
</dbReference>
<dbReference type="Gene3D" id="2.40.40.20">
    <property type="match status" value="1"/>
</dbReference>
<dbReference type="GO" id="GO:0071629">
    <property type="term" value="P:cytoplasm protein quality control by the ubiquitin-proteasome system"/>
    <property type="evidence" value="ECO:0007669"/>
    <property type="project" value="EnsemblFungi"/>
</dbReference>
<dbReference type="SMART" id="SM01073">
    <property type="entry name" value="CDC48_N"/>
    <property type="match status" value="1"/>
</dbReference>
<dbReference type="GO" id="GO:0030970">
    <property type="term" value="P:retrograde protein transport, ER to cytosol"/>
    <property type="evidence" value="ECO:0007669"/>
    <property type="project" value="EnsemblFungi"/>
</dbReference>
<dbReference type="SUPFAM" id="SSF54585">
    <property type="entry name" value="Cdc48 domain 2-like"/>
    <property type="match status" value="1"/>
</dbReference>
<evidence type="ECO:0000256" key="1">
    <source>
        <dbReference type="ARBA" id="ARBA00006914"/>
    </source>
</evidence>